<evidence type="ECO:0000313" key="3">
    <source>
        <dbReference type="EnsemblFungi" id="MAPG_09282T0"/>
    </source>
</evidence>
<dbReference type="OrthoDB" id="8954335at2759"/>
<dbReference type="EMBL" id="ADBL01002274">
    <property type="status" value="NOT_ANNOTATED_CDS"/>
    <property type="molecule type" value="Genomic_DNA"/>
</dbReference>
<keyword evidence="4" id="KW-1185">Reference proteome</keyword>
<evidence type="ECO:0000313" key="4">
    <source>
        <dbReference type="Proteomes" id="UP000011715"/>
    </source>
</evidence>
<feature type="region of interest" description="Disordered" evidence="1">
    <location>
        <begin position="1"/>
        <end position="32"/>
    </location>
</feature>
<proteinExistence type="predicted"/>
<reference evidence="3" key="4">
    <citation type="journal article" date="2015" name="G3 (Bethesda)">
        <title>Genome sequences of three phytopathogenic species of the Magnaporthaceae family of fungi.</title>
        <authorList>
            <person name="Okagaki L.H."/>
            <person name="Nunes C.C."/>
            <person name="Sailsbery J."/>
            <person name="Clay B."/>
            <person name="Brown D."/>
            <person name="John T."/>
            <person name="Oh Y."/>
            <person name="Young N."/>
            <person name="Fitzgerald M."/>
            <person name="Haas B.J."/>
            <person name="Zeng Q."/>
            <person name="Young S."/>
            <person name="Adiconis X."/>
            <person name="Fan L."/>
            <person name="Levin J.Z."/>
            <person name="Mitchell T.K."/>
            <person name="Okubara P.A."/>
            <person name="Farman M.L."/>
            <person name="Kohn L.M."/>
            <person name="Birren B."/>
            <person name="Ma L.-J."/>
            <person name="Dean R.A."/>
        </authorList>
    </citation>
    <scope>NUCLEOTIDE SEQUENCE</scope>
    <source>
        <strain evidence="3">ATCC 64411 / 73-15</strain>
    </source>
</reference>
<reference evidence="2" key="3">
    <citation type="submission" date="2011-03" db="EMBL/GenBank/DDBJ databases">
        <title>Annotation of Magnaporthe poae ATCC 64411.</title>
        <authorList>
            <person name="Ma L.-J."/>
            <person name="Dead R."/>
            <person name="Young S.K."/>
            <person name="Zeng Q."/>
            <person name="Gargeya S."/>
            <person name="Fitzgerald M."/>
            <person name="Haas B."/>
            <person name="Abouelleil A."/>
            <person name="Alvarado L."/>
            <person name="Arachchi H.M."/>
            <person name="Berlin A."/>
            <person name="Brown A."/>
            <person name="Chapman S.B."/>
            <person name="Chen Z."/>
            <person name="Dunbar C."/>
            <person name="Freedman E."/>
            <person name="Gearin G."/>
            <person name="Gellesch M."/>
            <person name="Goldberg J."/>
            <person name="Griggs A."/>
            <person name="Gujja S."/>
            <person name="Heiman D."/>
            <person name="Howarth C."/>
            <person name="Larson L."/>
            <person name="Lui A."/>
            <person name="MacDonald P.J.P."/>
            <person name="Mehta T."/>
            <person name="Montmayeur A."/>
            <person name="Murphy C."/>
            <person name="Neiman D."/>
            <person name="Pearson M."/>
            <person name="Priest M."/>
            <person name="Roberts A."/>
            <person name="Saif S."/>
            <person name="Shea T."/>
            <person name="Shenoy N."/>
            <person name="Sisk P."/>
            <person name="Stolte C."/>
            <person name="Sykes S."/>
            <person name="Yandava C."/>
            <person name="Wortman J."/>
            <person name="Nusbaum C."/>
            <person name="Birren B."/>
        </authorList>
    </citation>
    <scope>NUCLEOTIDE SEQUENCE</scope>
    <source>
        <strain evidence="2">ATCC 64411</strain>
    </source>
</reference>
<accession>A0A0C4E9J2</accession>
<sequence>MTAQCSRGRSSDRLTRNLSRRPARPRRPHQGARYVLIDTPGFDDMNRLNSEITESILTWWVQASFKNAVLATTFWEQVPAAVAEVGEEELRETNDFWGPC</sequence>
<dbReference type="VEuPathDB" id="FungiDB:MAPG_09282"/>
<evidence type="ECO:0000256" key="1">
    <source>
        <dbReference type="SAM" id="MobiDB-lite"/>
    </source>
</evidence>
<dbReference type="EnsemblFungi" id="MAPG_09282T0">
    <property type="protein sequence ID" value="MAPG_09282T0"/>
    <property type="gene ID" value="MAPG_09282"/>
</dbReference>
<feature type="compositionally biased region" description="Basic residues" evidence="1">
    <location>
        <begin position="18"/>
        <end position="30"/>
    </location>
</feature>
<name>A0A0C4E9J2_MAGP6</name>
<reference evidence="3" key="5">
    <citation type="submission" date="2015-06" db="UniProtKB">
        <authorList>
            <consortium name="EnsemblFungi"/>
        </authorList>
    </citation>
    <scope>IDENTIFICATION</scope>
    <source>
        <strain evidence="3">ATCC 64411</strain>
    </source>
</reference>
<gene>
    <name evidence="2" type="ORF">MAPG_09282</name>
</gene>
<protein>
    <recommendedName>
        <fullName evidence="5">G domain-containing protein</fullName>
    </recommendedName>
</protein>
<reference evidence="2" key="1">
    <citation type="submission" date="2010-05" db="EMBL/GenBank/DDBJ databases">
        <title>The Genome Sequence of Magnaporthe poae strain ATCC 64411.</title>
        <authorList>
            <consortium name="The Broad Institute Genome Sequencing Platform"/>
            <consortium name="Broad Institute Genome Sequencing Center for Infectious Disease"/>
            <person name="Ma L.-J."/>
            <person name="Dead R."/>
            <person name="Young S."/>
            <person name="Zeng Q."/>
            <person name="Koehrsen M."/>
            <person name="Alvarado L."/>
            <person name="Berlin A."/>
            <person name="Chapman S.B."/>
            <person name="Chen Z."/>
            <person name="Freedman E."/>
            <person name="Gellesch M."/>
            <person name="Goldberg J."/>
            <person name="Griggs A."/>
            <person name="Gujja S."/>
            <person name="Heilman E.R."/>
            <person name="Heiman D."/>
            <person name="Hepburn T."/>
            <person name="Howarth C."/>
            <person name="Jen D."/>
            <person name="Larson L."/>
            <person name="Mehta T."/>
            <person name="Neiman D."/>
            <person name="Pearson M."/>
            <person name="Roberts A."/>
            <person name="Saif S."/>
            <person name="Shea T."/>
            <person name="Shenoy N."/>
            <person name="Sisk P."/>
            <person name="Stolte C."/>
            <person name="Sykes S."/>
            <person name="Walk T."/>
            <person name="White J."/>
            <person name="Yandava C."/>
            <person name="Haas B."/>
            <person name="Nusbaum C."/>
            <person name="Birren B."/>
        </authorList>
    </citation>
    <scope>NUCLEOTIDE SEQUENCE</scope>
    <source>
        <strain evidence="2">ATCC 64411</strain>
    </source>
</reference>
<dbReference type="Proteomes" id="UP000011715">
    <property type="component" value="Unassembled WGS sequence"/>
</dbReference>
<dbReference type="AlphaFoldDB" id="A0A0C4E9J2"/>
<evidence type="ECO:0000313" key="2">
    <source>
        <dbReference type="EMBL" id="KLU90318.1"/>
    </source>
</evidence>
<dbReference type="EMBL" id="GL876974">
    <property type="protein sequence ID" value="KLU90318.1"/>
    <property type="molecule type" value="Genomic_DNA"/>
</dbReference>
<reference evidence="4" key="2">
    <citation type="submission" date="2010-05" db="EMBL/GenBank/DDBJ databases">
        <title>The genome sequence of Magnaporthe poae strain ATCC 64411.</title>
        <authorList>
            <person name="Ma L.-J."/>
            <person name="Dead R."/>
            <person name="Young S."/>
            <person name="Zeng Q."/>
            <person name="Koehrsen M."/>
            <person name="Alvarado L."/>
            <person name="Berlin A."/>
            <person name="Chapman S.B."/>
            <person name="Chen Z."/>
            <person name="Freedman E."/>
            <person name="Gellesch M."/>
            <person name="Goldberg J."/>
            <person name="Griggs A."/>
            <person name="Gujja S."/>
            <person name="Heilman E.R."/>
            <person name="Heiman D."/>
            <person name="Hepburn T."/>
            <person name="Howarth C."/>
            <person name="Jen D."/>
            <person name="Larson L."/>
            <person name="Mehta T."/>
            <person name="Neiman D."/>
            <person name="Pearson M."/>
            <person name="Roberts A."/>
            <person name="Saif S."/>
            <person name="Shea T."/>
            <person name="Shenoy N."/>
            <person name="Sisk P."/>
            <person name="Stolte C."/>
            <person name="Sykes S."/>
            <person name="Walk T."/>
            <person name="White J."/>
            <person name="Yandava C."/>
            <person name="Haas B."/>
            <person name="Nusbaum C."/>
            <person name="Birren B."/>
        </authorList>
    </citation>
    <scope>NUCLEOTIDE SEQUENCE [LARGE SCALE GENOMIC DNA]</scope>
    <source>
        <strain evidence="4">ATCC 64411 / 73-15</strain>
    </source>
</reference>
<evidence type="ECO:0008006" key="5">
    <source>
        <dbReference type="Google" id="ProtNLM"/>
    </source>
</evidence>
<organism evidence="3 4">
    <name type="scientific">Magnaporthiopsis poae (strain ATCC 64411 / 73-15)</name>
    <name type="common">Kentucky bluegrass fungus</name>
    <name type="synonym">Magnaporthe poae</name>
    <dbReference type="NCBI Taxonomy" id="644358"/>
    <lineage>
        <taxon>Eukaryota</taxon>
        <taxon>Fungi</taxon>
        <taxon>Dikarya</taxon>
        <taxon>Ascomycota</taxon>
        <taxon>Pezizomycotina</taxon>
        <taxon>Sordariomycetes</taxon>
        <taxon>Sordariomycetidae</taxon>
        <taxon>Magnaporthales</taxon>
        <taxon>Magnaporthaceae</taxon>
        <taxon>Magnaporthiopsis</taxon>
    </lineage>
</organism>